<sequence>MSQEVELKWRVRTFDRVLMGMWQLVVGRPLLTRLRRSIPHLSGMSANDLRAKFGPNIVGRHPWVFERNIKYDTPSGKDGRLRMVVSHYGVHGAADRIFELTLKQFVPHPDFQIQDEVSIPLVGVSGNGIQHWLRSCGWKQRWVYENRRTDIRISGVVVSLRSFPAFGLWVEIEGLPDDILRVARAFGLRPNRAVREGWHSIWQEFCRTHRGYDPDNLTFSAIKFAKKEKKNG</sequence>
<dbReference type="STRING" id="1802362.A2806_04050"/>
<evidence type="ECO:0000313" key="2">
    <source>
        <dbReference type="Proteomes" id="UP000177629"/>
    </source>
</evidence>
<protein>
    <recommendedName>
        <fullName evidence="3">CYTH domain-containing protein</fullName>
    </recommendedName>
</protein>
<dbReference type="AlphaFoldDB" id="A0A1G2PMI0"/>
<gene>
    <name evidence="1" type="ORF">A2806_04050</name>
</gene>
<accession>A0A1G2PMI0</accession>
<comment type="caution">
    <text evidence="1">The sequence shown here is derived from an EMBL/GenBank/DDBJ whole genome shotgun (WGS) entry which is preliminary data.</text>
</comment>
<proteinExistence type="predicted"/>
<organism evidence="1 2">
    <name type="scientific">Candidatus Terrybacteria bacterium RIFCSPHIGHO2_01_FULL_48_17</name>
    <dbReference type="NCBI Taxonomy" id="1802362"/>
    <lineage>
        <taxon>Bacteria</taxon>
        <taxon>Candidatus Terryibacteriota</taxon>
    </lineage>
</organism>
<reference evidence="1 2" key="1">
    <citation type="journal article" date="2016" name="Nat. Commun.">
        <title>Thousands of microbial genomes shed light on interconnected biogeochemical processes in an aquifer system.</title>
        <authorList>
            <person name="Anantharaman K."/>
            <person name="Brown C.T."/>
            <person name="Hug L.A."/>
            <person name="Sharon I."/>
            <person name="Castelle C.J."/>
            <person name="Probst A.J."/>
            <person name="Thomas B.C."/>
            <person name="Singh A."/>
            <person name="Wilkins M.J."/>
            <person name="Karaoz U."/>
            <person name="Brodie E.L."/>
            <person name="Williams K.H."/>
            <person name="Hubbard S.S."/>
            <person name="Banfield J.F."/>
        </authorList>
    </citation>
    <scope>NUCLEOTIDE SEQUENCE [LARGE SCALE GENOMIC DNA]</scope>
</reference>
<evidence type="ECO:0000313" key="1">
    <source>
        <dbReference type="EMBL" id="OHA48841.1"/>
    </source>
</evidence>
<name>A0A1G2PMI0_9BACT</name>
<dbReference type="Gene3D" id="2.40.320.10">
    <property type="entry name" value="Hypothetical Protein Pfu-838710-001"/>
    <property type="match status" value="1"/>
</dbReference>
<dbReference type="EMBL" id="MHSS01000002">
    <property type="protein sequence ID" value="OHA48841.1"/>
    <property type="molecule type" value="Genomic_DNA"/>
</dbReference>
<dbReference type="Proteomes" id="UP000177629">
    <property type="component" value="Unassembled WGS sequence"/>
</dbReference>
<evidence type="ECO:0008006" key="3">
    <source>
        <dbReference type="Google" id="ProtNLM"/>
    </source>
</evidence>